<evidence type="ECO:0000313" key="3">
    <source>
        <dbReference type="Proteomes" id="UP000240883"/>
    </source>
</evidence>
<proteinExistence type="predicted"/>
<feature type="compositionally biased region" description="Basic residues" evidence="1">
    <location>
        <begin position="55"/>
        <end position="65"/>
    </location>
</feature>
<accession>A0A2T2N434</accession>
<evidence type="ECO:0000313" key="2">
    <source>
        <dbReference type="EMBL" id="PSN60016.1"/>
    </source>
</evidence>
<sequence>MSTMSLAVTLHGAPDPSSDPTHTHATLPPCKTRLNRFPMPDHSNRNKTPPPQHTHTQKKQSRNKYTHTCNPPPPPAERLHHTYLGTYLFPDHDHPNTPSPPSRNLPTPLQAHHSPDPARGGQNKGPC</sequence>
<reference evidence="2 3" key="1">
    <citation type="journal article" date="2018" name="Front. Microbiol.">
        <title>Genome-Wide Analysis of Corynespora cassiicola Leaf Fall Disease Putative Effectors.</title>
        <authorList>
            <person name="Lopez D."/>
            <person name="Ribeiro S."/>
            <person name="Label P."/>
            <person name="Fumanal B."/>
            <person name="Venisse J.S."/>
            <person name="Kohler A."/>
            <person name="de Oliveira R.R."/>
            <person name="Labutti K."/>
            <person name="Lipzen A."/>
            <person name="Lail K."/>
            <person name="Bauer D."/>
            <person name="Ohm R.A."/>
            <person name="Barry K.W."/>
            <person name="Spatafora J."/>
            <person name="Grigoriev I.V."/>
            <person name="Martin F.M."/>
            <person name="Pujade-Renaud V."/>
        </authorList>
    </citation>
    <scope>NUCLEOTIDE SEQUENCE [LARGE SCALE GENOMIC DNA]</scope>
    <source>
        <strain evidence="2 3">Philippines</strain>
    </source>
</reference>
<keyword evidence="3" id="KW-1185">Reference proteome</keyword>
<organism evidence="2 3">
    <name type="scientific">Corynespora cassiicola Philippines</name>
    <dbReference type="NCBI Taxonomy" id="1448308"/>
    <lineage>
        <taxon>Eukaryota</taxon>
        <taxon>Fungi</taxon>
        <taxon>Dikarya</taxon>
        <taxon>Ascomycota</taxon>
        <taxon>Pezizomycotina</taxon>
        <taxon>Dothideomycetes</taxon>
        <taxon>Pleosporomycetidae</taxon>
        <taxon>Pleosporales</taxon>
        <taxon>Corynesporascaceae</taxon>
        <taxon>Corynespora</taxon>
    </lineage>
</organism>
<name>A0A2T2N434_CORCC</name>
<dbReference type="Proteomes" id="UP000240883">
    <property type="component" value="Unassembled WGS sequence"/>
</dbReference>
<feature type="region of interest" description="Disordered" evidence="1">
    <location>
        <begin position="1"/>
        <end position="127"/>
    </location>
</feature>
<dbReference type="EMBL" id="KZ678151">
    <property type="protein sequence ID" value="PSN60016.1"/>
    <property type="molecule type" value="Genomic_DNA"/>
</dbReference>
<evidence type="ECO:0000256" key="1">
    <source>
        <dbReference type="SAM" id="MobiDB-lite"/>
    </source>
</evidence>
<dbReference type="AlphaFoldDB" id="A0A2T2N434"/>
<gene>
    <name evidence="2" type="ORF">BS50DRAFT_217357</name>
</gene>
<protein>
    <submittedName>
        <fullName evidence="2">Uncharacterized protein</fullName>
    </submittedName>
</protein>